<dbReference type="EMBL" id="QKWP01002002">
    <property type="protein sequence ID" value="RIB05318.1"/>
    <property type="molecule type" value="Genomic_DNA"/>
</dbReference>
<evidence type="ECO:0000313" key="2">
    <source>
        <dbReference type="Proteomes" id="UP000266673"/>
    </source>
</evidence>
<gene>
    <name evidence="1" type="ORF">C2G38_2219929</name>
</gene>
<sequence length="634" mass="73835">MPKFTYYRKFGVFGTLTSAAKGIQKISNFFEPSFTLPIHSALWSACSDNGESDNNREEASYELGDVIAQLQEDLIKNEKTLNAFEYNERRAVYTYFTRLYDGHGKLKASENAARIVYINPNPYKYKRIRFLGNFYLRHESFLFSYHGRHQKCKRLVDDEDVALKCRQWIREESGVNGVSLSKFKQYVDSLILPEYTGGTRKEISPRTARRWLIVLGCQFKRYHKGMYFDEHERKNVVDYRNRFLEKMKILERRIATYEGEKMEPISPVLGIGERELIFVTHDECIFYANDRKRGIWVCNGMMPLCKKGNGKSIMVSKFVLEACRRLRLNEKEKQSHPNIPAEARYYLKPGKNKESYWTVEHLLKQIKENAITIFEAKFPGATAVFAFDNSMNHAAFANDALMAQRMNKGPRGKQSIMRPATFIDINGQVKAQEMVFEQDYPDPDMRRKPKGIKRVLEERGLFKDALNLDCLMCKQKMDSGQVDCCLRKIMASQLDFVAQKSAIVELIEDHCDYTWTGLQEMVPKALDSVDVVMFRKFTRKSWRYMELYRGGLIGKLAENACKKFKSHRRVPENELALFVQENKEISVLTSYEWCQGGGCDEFKRSEVRVEELERQEIRCAIVSGVERHRGHLKS</sequence>
<keyword evidence="2" id="KW-1185">Reference proteome</keyword>
<comment type="caution">
    <text evidence="1">The sequence shown here is derived from an EMBL/GenBank/DDBJ whole genome shotgun (WGS) entry which is preliminary data.</text>
</comment>
<dbReference type="Proteomes" id="UP000266673">
    <property type="component" value="Unassembled WGS sequence"/>
</dbReference>
<proteinExistence type="predicted"/>
<reference evidence="1 2" key="1">
    <citation type="submission" date="2018-06" db="EMBL/GenBank/DDBJ databases">
        <title>Comparative genomics reveals the genomic features of Rhizophagus irregularis, R. cerebriforme, R. diaphanum and Gigaspora rosea, and their symbiotic lifestyle signature.</title>
        <authorList>
            <person name="Morin E."/>
            <person name="San Clemente H."/>
            <person name="Chen E.C.H."/>
            <person name="De La Providencia I."/>
            <person name="Hainaut M."/>
            <person name="Kuo A."/>
            <person name="Kohler A."/>
            <person name="Murat C."/>
            <person name="Tang N."/>
            <person name="Roy S."/>
            <person name="Loubradou J."/>
            <person name="Henrissat B."/>
            <person name="Grigoriev I.V."/>
            <person name="Corradi N."/>
            <person name="Roux C."/>
            <person name="Martin F.M."/>
        </authorList>
    </citation>
    <scope>NUCLEOTIDE SEQUENCE [LARGE SCALE GENOMIC DNA]</scope>
    <source>
        <strain evidence="1 2">DAOM 194757</strain>
    </source>
</reference>
<dbReference type="PANTHER" id="PTHR35871">
    <property type="entry name" value="EXPRESSED PROTEIN"/>
    <property type="match status" value="1"/>
</dbReference>
<organism evidence="1 2">
    <name type="scientific">Gigaspora rosea</name>
    <dbReference type="NCBI Taxonomy" id="44941"/>
    <lineage>
        <taxon>Eukaryota</taxon>
        <taxon>Fungi</taxon>
        <taxon>Fungi incertae sedis</taxon>
        <taxon>Mucoromycota</taxon>
        <taxon>Glomeromycotina</taxon>
        <taxon>Glomeromycetes</taxon>
        <taxon>Diversisporales</taxon>
        <taxon>Gigasporaceae</taxon>
        <taxon>Gigaspora</taxon>
    </lineage>
</organism>
<dbReference type="STRING" id="44941.A0A397U8B2"/>
<name>A0A397U8B2_9GLOM</name>
<evidence type="ECO:0000313" key="1">
    <source>
        <dbReference type="EMBL" id="RIB05318.1"/>
    </source>
</evidence>
<dbReference type="AlphaFoldDB" id="A0A397U8B2"/>
<dbReference type="OrthoDB" id="10044727at2759"/>
<dbReference type="PANTHER" id="PTHR35871:SF1">
    <property type="entry name" value="CXC1-LIKE CYSTEINE CLUSTER ASSOCIATED WITH KDZ TRANSPOSASES DOMAIN-CONTAINING PROTEIN"/>
    <property type="match status" value="1"/>
</dbReference>
<accession>A0A397U8B2</accession>
<protein>
    <submittedName>
        <fullName evidence="1">Uncharacterized protein</fullName>
    </submittedName>
</protein>